<proteinExistence type="predicted"/>
<organism evidence="2 3">
    <name type="scientific">Roseiconus nitratireducens</name>
    <dbReference type="NCBI Taxonomy" id="2605748"/>
    <lineage>
        <taxon>Bacteria</taxon>
        <taxon>Pseudomonadati</taxon>
        <taxon>Planctomycetota</taxon>
        <taxon>Planctomycetia</taxon>
        <taxon>Pirellulales</taxon>
        <taxon>Pirellulaceae</taxon>
        <taxon>Roseiconus</taxon>
    </lineage>
</organism>
<name>A0A5M6D0A0_9BACT</name>
<comment type="caution">
    <text evidence="2">The sequence shown here is derived from an EMBL/GenBank/DDBJ whole genome shotgun (WGS) entry which is preliminary data.</text>
</comment>
<sequence>MRRSTLAALILGGGTLLSLPFRRDIQPDDGPDSQAASDGLDERSIEMLVQEITKDVQTPVVYHRQADAEPSDPFSTIRSPLTYEDLAVPLEDDPYYAQRFNAAADVAQRQREQQKSQRIAELERAFAATRFQDARFAPAGRPMAESTFSVATSGSQQTGSHAPPDAFPSSTPDSGASDGQTFGSMFGATVANDQQPPGPEGAQPAPSSDPPRTPRATLARTRSESVPSGSAFPSQPETGGPGLPARPEASRTGGEPTRERSILDPLPAADLSVDATAGERPRQWIVQPD</sequence>
<feature type="compositionally biased region" description="Polar residues" evidence="1">
    <location>
        <begin position="224"/>
        <end position="237"/>
    </location>
</feature>
<keyword evidence="3" id="KW-1185">Reference proteome</keyword>
<dbReference type="EMBL" id="VWOX01000017">
    <property type="protein sequence ID" value="KAA5539722.1"/>
    <property type="molecule type" value="Genomic_DNA"/>
</dbReference>
<evidence type="ECO:0000313" key="2">
    <source>
        <dbReference type="EMBL" id="KAA5539722.1"/>
    </source>
</evidence>
<evidence type="ECO:0000313" key="3">
    <source>
        <dbReference type="Proteomes" id="UP000324479"/>
    </source>
</evidence>
<dbReference type="Proteomes" id="UP000324479">
    <property type="component" value="Unassembled WGS sequence"/>
</dbReference>
<accession>A0A5M6D0A0</accession>
<gene>
    <name evidence="2" type="ORF">FYK55_23270</name>
</gene>
<protein>
    <submittedName>
        <fullName evidence="2">Uncharacterized protein</fullName>
    </submittedName>
</protein>
<feature type="compositionally biased region" description="Polar residues" evidence="1">
    <location>
        <begin position="168"/>
        <end position="183"/>
    </location>
</feature>
<feature type="region of interest" description="Disordered" evidence="1">
    <location>
        <begin position="22"/>
        <end position="41"/>
    </location>
</feature>
<evidence type="ECO:0000256" key="1">
    <source>
        <dbReference type="SAM" id="MobiDB-lite"/>
    </source>
</evidence>
<dbReference type="RefSeq" id="WP_150079032.1">
    <property type="nucleotide sequence ID" value="NZ_VWOX01000017.1"/>
</dbReference>
<feature type="compositionally biased region" description="Polar residues" evidence="1">
    <location>
        <begin position="146"/>
        <end position="160"/>
    </location>
</feature>
<feature type="region of interest" description="Disordered" evidence="1">
    <location>
        <begin position="142"/>
        <end position="289"/>
    </location>
</feature>
<reference evidence="2 3" key="1">
    <citation type="submission" date="2019-08" db="EMBL/GenBank/DDBJ databases">
        <authorList>
            <person name="Dhanesh K."/>
            <person name="Kumar G."/>
            <person name="Sasikala C."/>
            <person name="Venkata Ramana C."/>
        </authorList>
    </citation>
    <scope>NUCLEOTIDE SEQUENCE [LARGE SCALE GENOMIC DNA]</scope>
    <source>
        <strain evidence="2 3">JC645</strain>
    </source>
</reference>
<dbReference type="AlphaFoldDB" id="A0A5M6D0A0"/>